<evidence type="ECO:0000313" key="2">
    <source>
        <dbReference type="EMBL" id="CAE7203702.1"/>
    </source>
</evidence>
<evidence type="ECO:0000313" key="3">
    <source>
        <dbReference type="Proteomes" id="UP000604046"/>
    </source>
</evidence>
<name>A0A812J9Y1_9DINO</name>
<keyword evidence="3" id="KW-1185">Reference proteome</keyword>
<proteinExistence type="predicted"/>
<feature type="region of interest" description="Disordered" evidence="1">
    <location>
        <begin position="393"/>
        <end position="419"/>
    </location>
</feature>
<dbReference type="Proteomes" id="UP000604046">
    <property type="component" value="Unassembled WGS sequence"/>
</dbReference>
<evidence type="ECO:0000256" key="1">
    <source>
        <dbReference type="SAM" id="MobiDB-lite"/>
    </source>
</evidence>
<reference evidence="2" key="1">
    <citation type="submission" date="2021-02" db="EMBL/GenBank/DDBJ databases">
        <authorList>
            <person name="Dougan E. K."/>
            <person name="Rhodes N."/>
            <person name="Thang M."/>
            <person name="Chan C."/>
        </authorList>
    </citation>
    <scope>NUCLEOTIDE SEQUENCE</scope>
</reference>
<gene>
    <name evidence="2" type="primary">spoVK</name>
    <name evidence="2" type="ORF">SNAT2548_LOCUS6279</name>
</gene>
<organism evidence="2 3">
    <name type="scientific">Symbiodinium natans</name>
    <dbReference type="NCBI Taxonomy" id="878477"/>
    <lineage>
        <taxon>Eukaryota</taxon>
        <taxon>Sar</taxon>
        <taxon>Alveolata</taxon>
        <taxon>Dinophyceae</taxon>
        <taxon>Suessiales</taxon>
        <taxon>Symbiodiniaceae</taxon>
        <taxon>Symbiodinium</taxon>
    </lineage>
</organism>
<accession>A0A812J9Y1</accession>
<feature type="compositionally biased region" description="Polar residues" evidence="1">
    <location>
        <begin position="400"/>
        <end position="419"/>
    </location>
</feature>
<protein>
    <submittedName>
        <fullName evidence="2">SpoVK protein</fullName>
    </submittedName>
</protein>
<dbReference type="OrthoDB" id="445705at2759"/>
<dbReference type="AlphaFoldDB" id="A0A812J9Y1"/>
<sequence length="419" mass="45773">MDLEAVSVASGWPLSVLGDASKSPIIARDVAEFLDFVCHGSHARGQMCVLAEGIDRLNLSASAPENLLQACASKLSAADAVLEAIDQDDEGAEVDCLDGQLYWWPAGERHREEVLGGDMRSKLLRFREFSASEVGSYVAELKRSRRCPHPSSGEHTDTLTTADVKDLCPQLPLFDRGHAFVGAANAGICLHVDQAWWSNIAKNFLGHKIVAVWGPDSDVLKTCGGELFRRPLSAVQERALSTARSVALLRPKDVASFSGGLPHATLVVGSELNLTFYESFLNWNCENLELLLKGARRSRDQAWWQNNMSAGHLKTVLEDIRRVAANERTRSVETEAFWQALCARQPDAVAAPDPDAGRRARGGLLEIAHNFGRKQDLQTISVDVRVQCTGNEEVGDFETPEQNGSAHSSHLTQARSLQA</sequence>
<comment type="caution">
    <text evidence="2">The sequence shown here is derived from an EMBL/GenBank/DDBJ whole genome shotgun (WGS) entry which is preliminary data.</text>
</comment>
<dbReference type="EMBL" id="CAJNDS010000413">
    <property type="protein sequence ID" value="CAE7203702.1"/>
    <property type="molecule type" value="Genomic_DNA"/>
</dbReference>